<dbReference type="AlphaFoldDB" id="A0A821WCM1"/>
<dbReference type="Proteomes" id="UP000663880">
    <property type="component" value="Unassembled WGS sequence"/>
</dbReference>
<feature type="chain" id="PRO_5032455805" evidence="1">
    <location>
        <begin position="20"/>
        <end position="165"/>
    </location>
</feature>
<name>A0A821WCM1_9NEOP</name>
<evidence type="ECO:0000313" key="2">
    <source>
        <dbReference type="EMBL" id="CAF4922801.1"/>
    </source>
</evidence>
<proteinExistence type="predicted"/>
<reference evidence="2" key="1">
    <citation type="submission" date="2021-02" db="EMBL/GenBank/DDBJ databases">
        <authorList>
            <person name="Steward A R."/>
        </authorList>
    </citation>
    <scope>NUCLEOTIDE SEQUENCE</scope>
</reference>
<organism evidence="2 3">
    <name type="scientific">Pieris macdunnoughi</name>
    <dbReference type="NCBI Taxonomy" id="345717"/>
    <lineage>
        <taxon>Eukaryota</taxon>
        <taxon>Metazoa</taxon>
        <taxon>Ecdysozoa</taxon>
        <taxon>Arthropoda</taxon>
        <taxon>Hexapoda</taxon>
        <taxon>Insecta</taxon>
        <taxon>Pterygota</taxon>
        <taxon>Neoptera</taxon>
        <taxon>Endopterygota</taxon>
        <taxon>Lepidoptera</taxon>
        <taxon>Glossata</taxon>
        <taxon>Ditrysia</taxon>
        <taxon>Papilionoidea</taxon>
        <taxon>Pieridae</taxon>
        <taxon>Pierinae</taxon>
        <taxon>Pieris</taxon>
    </lineage>
</organism>
<dbReference type="OrthoDB" id="7392765at2759"/>
<dbReference type="EMBL" id="CAJOBZ010000061">
    <property type="protein sequence ID" value="CAF4922801.1"/>
    <property type="molecule type" value="Genomic_DNA"/>
</dbReference>
<accession>A0A821WCM1</accession>
<keyword evidence="1" id="KW-0732">Signal</keyword>
<gene>
    <name evidence="2" type="ORF">PMACD_LOCUS13179</name>
</gene>
<evidence type="ECO:0000256" key="1">
    <source>
        <dbReference type="SAM" id="SignalP"/>
    </source>
</evidence>
<feature type="signal peptide" evidence="1">
    <location>
        <begin position="1"/>
        <end position="19"/>
    </location>
</feature>
<comment type="caution">
    <text evidence="2">The sequence shown here is derived from an EMBL/GenBank/DDBJ whole genome shotgun (WGS) entry which is preliminary data.</text>
</comment>
<sequence length="165" mass="17556">MNRLLLFFIQCVLLKESLGMPAGNGYLPYGMNDGIMPYPQNSYSPIVNEGINDMYVGYNGNNYGNNLLANPASNLVHGMQNPAINNIQVSPVISEVVPSLQYGDVNMAGELPIGGTIKVSGCFPVYGMVAVDGNVPSSGTAMVAESFGNQVMDVVSKCASQYFSN</sequence>
<protein>
    <submittedName>
        <fullName evidence="2">Uncharacterized protein</fullName>
    </submittedName>
</protein>
<keyword evidence="3" id="KW-1185">Reference proteome</keyword>
<evidence type="ECO:0000313" key="3">
    <source>
        <dbReference type="Proteomes" id="UP000663880"/>
    </source>
</evidence>